<evidence type="ECO:0000256" key="1">
    <source>
        <dbReference type="ARBA" id="ARBA00004651"/>
    </source>
</evidence>
<dbReference type="RefSeq" id="XP_011493834.1">
    <property type="nucleotide sequence ID" value="XM_011495532.1"/>
</dbReference>
<dbReference type="KEGG" id="csol:105359056"/>
<evidence type="ECO:0000256" key="5">
    <source>
        <dbReference type="ARBA" id="ARBA00022725"/>
    </source>
</evidence>
<dbReference type="PANTHER" id="PTHR21137:SF35">
    <property type="entry name" value="ODORANT RECEPTOR 19A-RELATED"/>
    <property type="match status" value="1"/>
</dbReference>
<feature type="transmembrane region" description="Helical" evidence="10">
    <location>
        <begin position="122"/>
        <end position="143"/>
    </location>
</feature>
<keyword evidence="7 10" id="KW-0472">Membrane</keyword>
<feature type="transmembrane region" description="Helical" evidence="10">
    <location>
        <begin position="149"/>
        <end position="167"/>
    </location>
</feature>
<evidence type="ECO:0000256" key="2">
    <source>
        <dbReference type="ARBA" id="ARBA00022475"/>
    </source>
</evidence>
<name>A0AAJ6VK57_9HYME</name>
<evidence type="ECO:0000256" key="6">
    <source>
        <dbReference type="ARBA" id="ARBA00022989"/>
    </source>
</evidence>
<keyword evidence="9" id="KW-0807">Transducer</keyword>
<comment type="subcellular location">
    <subcellularLocation>
        <location evidence="1">Cell membrane</location>
        <topology evidence="1">Multi-pass membrane protein</topology>
    </subcellularLocation>
</comment>
<dbReference type="Pfam" id="PF02949">
    <property type="entry name" value="7tm_6"/>
    <property type="match status" value="1"/>
</dbReference>
<evidence type="ECO:0000256" key="4">
    <source>
        <dbReference type="ARBA" id="ARBA00022692"/>
    </source>
</evidence>
<proteinExistence type="predicted"/>
<evidence type="ECO:0000256" key="10">
    <source>
        <dbReference type="SAM" id="Phobius"/>
    </source>
</evidence>
<accession>A0AAJ6VK57</accession>
<dbReference type="PANTHER" id="PTHR21137">
    <property type="entry name" value="ODORANT RECEPTOR"/>
    <property type="match status" value="1"/>
</dbReference>
<dbReference type="Proteomes" id="UP000695007">
    <property type="component" value="Unplaced"/>
</dbReference>
<keyword evidence="8" id="KW-0675">Receptor</keyword>
<keyword evidence="2" id="KW-1003">Cell membrane</keyword>
<dbReference type="AlphaFoldDB" id="A0AAJ6VK57"/>
<dbReference type="InterPro" id="IPR004117">
    <property type="entry name" value="7tm6_olfct_rcpt"/>
</dbReference>
<feature type="transmembrane region" description="Helical" evidence="10">
    <location>
        <begin position="60"/>
        <end position="79"/>
    </location>
</feature>
<evidence type="ECO:0000256" key="8">
    <source>
        <dbReference type="ARBA" id="ARBA00023170"/>
    </source>
</evidence>
<keyword evidence="4 10" id="KW-0812">Transmembrane</keyword>
<keyword evidence="6 10" id="KW-1133">Transmembrane helix</keyword>
<keyword evidence="5" id="KW-0552">Olfaction</keyword>
<keyword evidence="11" id="KW-1185">Reference proteome</keyword>
<dbReference type="GO" id="GO:0005886">
    <property type="term" value="C:plasma membrane"/>
    <property type="evidence" value="ECO:0007669"/>
    <property type="project" value="UniProtKB-SubCell"/>
</dbReference>
<evidence type="ECO:0000313" key="11">
    <source>
        <dbReference type="Proteomes" id="UP000695007"/>
    </source>
</evidence>
<evidence type="ECO:0000256" key="9">
    <source>
        <dbReference type="ARBA" id="ARBA00023224"/>
    </source>
</evidence>
<feature type="transmembrane region" description="Helical" evidence="10">
    <location>
        <begin position="202"/>
        <end position="226"/>
    </location>
</feature>
<keyword evidence="3" id="KW-0716">Sensory transduction</keyword>
<gene>
    <name evidence="12" type="primary">LOC105359056</name>
</gene>
<feature type="transmembrane region" description="Helical" evidence="10">
    <location>
        <begin position="238"/>
        <end position="256"/>
    </location>
</feature>
<evidence type="ECO:0000256" key="3">
    <source>
        <dbReference type="ARBA" id="ARBA00022606"/>
    </source>
</evidence>
<dbReference type="GO" id="GO:0005549">
    <property type="term" value="F:odorant binding"/>
    <property type="evidence" value="ECO:0007669"/>
    <property type="project" value="InterPro"/>
</dbReference>
<reference evidence="12" key="1">
    <citation type="submission" date="2025-08" db="UniProtKB">
        <authorList>
            <consortium name="RefSeq"/>
        </authorList>
    </citation>
    <scope>IDENTIFICATION</scope>
</reference>
<protein>
    <submittedName>
        <fullName evidence="12">Odorant receptor 4-like</fullName>
    </submittedName>
</protein>
<dbReference type="GO" id="GO:0007165">
    <property type="term" value="P:signal transduction"/>
    <property type="evidence" value="ECO:0007669"/>
    <property type="project" value="UniProtKB-KW"/>
</dbReference>
<dbReference type="GeneID" id="105359056"/>
<evidence type="ECO:0000256" key="7">
    <source>
        <dbReference type="ARBA" id="ARBA00023136"/>
    </source>
</evidence>
<dbReference type="GO" id="GO:0004984">
    <property type="term" value="F:olfactory receptor activity"/>
    <property type="evidence" value="ECO:0007669"/>
    <property type="project" value="InterPro"/>
</dbReference>
<feature type="transmembrane region" description="Helical" evidence="10">
    <location>
        <begin position="30"/>
        <end position="54"/>
    </location>
</feature>
<evidence type="ECO:0000313" key="12">
    <source>
        <dbReference type="RefSeq" id="XP_011493834.1"/>
    </source>
</evidence>
<organism evidence="11 12">
    <name type="scientific">Ceratosolen solmsi marchali</name>
    <dbReference type="NCBI Taxonomy" id="326594"/>
    <lineage>
        <taxon>Eukaryota</taxon>
        <taxon>Metazoa</taxon>
        <taxon>Ecdysozoa</taxon>
        <taxon>Arthropoda</taxon>
        <taxon>Hexapoda</taxon>
        <taxon>Insecta</taxon>
        <taxon>Pterygota</taxon>
        <taxon>Neoptera</taxon>
        <taxon>Endopterygota</taxon>
        <taxon>Hymenoptera</taxon>
        <taxon>Apocrita</taxon>
        <taxon>Proctotrupomorpha</taxon>
        <taxon>Chalcidoidea</taxon>
        <taxon>Agaonidae</taxon>
        <taxon>Agaoninae</taxon>
        <taxon>Ceratosolen</taxon>
    </lineage>
</organism>
<sequence>MDILPDHFRMLRYLGLWYQADESFWIIKEIYSIVTIIMIFSFICLQVAATSVLANGNLKIFIETLSIVLTYISFFFKMINFKIQRKNMNKLLDSFRMEICQPKTPQENNIILDPVDLTNPTVYALVYFYEVLMNIISVLLHIVLDSMGVSFICLISGQLELCCYRIVTWSENVEKFSRKKSIKYIVMHHNLIKDIFQRTENFFMIIIIPFFSICLLVICLVLFQLVQKNVSFSEHGVLALYFFTLINEVFLFCWFGNQLTVKSEKILNAVYKSNWLELTTKDRKSYYFAMLMGAKGLTMSYHGLCQLSVKTYAWIIKMTYTVFNLLQRVQINN</sequence>